<reference evidence="1" key="2">
    <citation type="journal article" date="2015" name="Fish Shellfish Immunol.">
        <title>Early steps in the European eel (Anguilla anguilla)-Vibrio vulnificus interaction in the gills: Role of the RtxA13 toxin.</title>
        <authorList>
            <person name="Callol A."/>
            <person name="Pajuelo D."/>
            <person name="Ebbesson L."/>
            <person name="Teles M."/>
            <person name="MacKenzie S."/>
            <person name="Amaro C."/>
        </authorList>
    </citation>
    <scope>NUCLEOTIDE SEQUENCE</scope>
</reference>
<evidence type="ECO:0000313" key="1">
    <source>
        <dbReference type="EMBL" id="JAH05720.1"/>
    </source>
</evidence>
<sequence>MLIYLPIPEHCTGVRAVARPGTFQNHWGPFQLRLPSGSENIQKVPQVILEKSKQKKEVHRKIVPM</sequence>
<dbReference type="EMBL" id="GBXM01102857">
    <property type="protein sequence ID" value="JAH05720.1"/>
    <property type="molecule type" value="Transcribed_RNA"/>
</dbReference>
<accession>A0A0E9PNP7</accession>
<protein>
    <submittedName>
        <fullName evidence="1">Uncharacterized protein</fullName>
    </submittedName>
</protein>
<reference evidence="1" key="1">
    <citation type="submission" date="2014-11" db="EMBL/GenBank/DDBJ databases">
        <authorList>
            <person name="Amaro Gonzalez C."/>
        </authorList>
    </citation>
    <scope>NUCLEOTIDE SEQUENCE</scope>
</reference>
<name>A0A0E9PNP7_ANGAN</name>
<proteinExistence type="predicted"/>
<organism evidence="1">
    <name type="scientific">Anguilla anguilla</name>
    <name type="common">European freshwater eel</name>
    <name type="synonym">Muraena anguilla</name>
    <dbReference type="NCBI Taxonomy" id="7936"/>
    <lineage>
        <taxon>Eukaryota</taxon>
        <taxon>Metazoa</taxon>
        <taxon>Chordata</taxon>
        <taxon>Craniata</taxon>
        <taxon>Vertebrata</taxon>
        <taxon>Euteleostomi</taxon>
        <taxon>Actinopterygii</taxon>
        <taxon>Neopterygii</taxon>
        <taxon>Teleostei</taxon>
        <taxon>Anguilliformes</taxon>
        <taxon>Anguillidae</taxon>
        <taxon>Anguilla</taxon>
    </lineage>
</organism>
<dbReference type="AlphaFoldDB" id="A0A0E9PNP7"/>